<keyword evidence="3" id="KW-0472">Membrane</keyword>
<evidence type="ECO:0000313" key="6">
    <source>
        <dbReference type="Proteomes" id="UP001497516"/>
    </source>
</evidence>
<gene>
    <name evidence="5" type="ORF">LTRI10_LOCUS7965</name>
</gene>
<dbReference type="InterPro" id="IPR002902">
    <property type="entry name" value="GNK2"/>
</dbReference>
<dbReference type="CDD" id="cd23509">
    <property type="entry name" value="Gnk2-like"/>
    <property type="match status" value="1"/>
</dbReference>
<dbReference type="AlphaFoldDB" id="A0AAV2CWS2"/>
<evidence type="ECO:0000256" key="3">
    <source>
        <dbReference type="SAM" id="Phobius"/>
    </source>
</evidence>
<dbReference type="EMBL" id="OZ034814">
    <property type="protein sequence ID" value="CAL1360531.1"/>
    <property type="molecule type" value="Genomic_DNA"/>
</dbReference>
<dbReference type="Gene3D" id="3.30.430.20">
    <property type="entry name" value="Gnk2 domain, C-X8-C-X2-C motif"/>
    <property type="match status" value="1"/>
</dbReference>
<dbReference type="Pfam" id="PF01657">
    <property type="entry name" value="Stress-antifung"/>
    <property type="match status" value="1"/>
</dbReference>
<sequence length="152" mass="16770">MALSTAFLVRLLLIITITTTIFFATGFVVSYTYNKDKLCIRAGSDGSQLLNYAWNETRLPGANVQDHVLAYVVDRMNNLPRHFVDLCTIQTFDGTGFYLFVGCTAGLPSEECQDCVGKATAVIRDKCPDGVGAQAVAPKCCVRYETYKFCEL</sequence>
<reference evidence="5 6" key="1">
    <citation type="submission" date="2024-04" db="EMBL/GenBank/DDBJ databases">
        <authorList>
            <person name="Fracassetti M."/>
        </authorList>
    </citation>
    <scope>NUCLEOTIDE SEQUENCE [LARGE SCALE GENOMIC DNA]</scope>
</reference>
<name>A0AAV2CWS2_9ROSI</name>
<evidence type="ECO:0000313" key="5">
    <source>
        <dbReference type="EMBL" id="CAL1360531.1"/>
    </source>
</evidence>
<proteinExistence type="predicted"/>
<keyword evidence="1" id="KW-0732">Signal</keyword>
<evidence type="ECO:0000256" key="1">
    <source>
        <dbReference type="ARBA" id="ARBA00022729"/>
    </source>
</evidence>
<keyword evidence="3" id="KW-0812">Transmembrane</keyword>
<dbReference type="Proteomes" id="UP001497516">
    <property type="component" value="Chromosome 10"/>
</dbReference>
<feature type="domain" description="Gnk2-homologous" evidence="4">
    <location>
        <begin position="47"/>
        <end position="149"/>
    </location>
</feature>
<accession>A0AAV2CWS2</accession>
<protein>
    <recommendedName>
        <fullName evidence="4">Gnk2-homologous domain-containing protein</fullName>
    </recommendedName>
</protein>
<dbReference type="InterPro" id="IPR038408">
    <property type="entry name" value="GNK2_sf"/>
</dbReference>
<dbReference type="PROSITE" id="PS51473">
    <property type="entry name" value="GNK2"/>
    <property type="match status" value="1"/>
</dbReference>
<feature type="transmembrane region" description="Helical" evidence="3">
    <location>
        <begin position="7"/>
        <end position="33"/>
    </location>
</feature>
<keyword evidence="3" id="KW-1133">Transmembrane helix</keyword>
<evidence type="ECO:0000259" key="4">
    <source>
        <dbReference type="PROSITE" id="PS51473"/>
    </source>
</evidence>
<keyword evidence="6" id="KW-1185">Reference proteome</keyword>
<keyword evidence="2" id="KW-0677">Repeat</keyword>
<evidence type="ECO:0000256" key="2">
    <source>
        <dbReference type="ARBA" id="ARBA00022737"/>
    </source>
</evidence>
<organism evidence="5 6">
    <name type="scientific">Linum trigynum</name>
    <dbReference type="NCBI Taxonomy" id="586398"/>
    <lineage>
        <taxon>Eukaryota</taxon>
        <taxon>Viridiplantae</taxon>
        <taxon>Streptophyta</taxon>
        <taxon>Embryophyta</taxon>
        <taxon>Tracheophyta</taxon>
        <taxon>Spermatophyta</taxon>
        <taxon>Magnoliopsida</taxon>
        <taxon>eudicotyledons</taxon>
        <taxon>Gunneridae</taxon>
        <taxon>Pentapetalae</taxon>
        <taxon>rosids</taxon>
        <taxon>fabids</taxon>
        <taxon>Malpighiales</taxon>
        <taxon>Linaceae</taxon>
        <taxon>Linum</taxon>
    </lineage>
</organism>